<sequence length="437" mass="48371">MCCYHNGLILHLTKIWPAMYIHQITIALFYRGTEMVDNRRLIVSLADRVHQLHLPVFREIATLADRCGAINLGGGTPDFAAPPKLKAAANAAILADFNQYAPSQGVERLRAGIAGRLQQVGGDFDPETEITVCCGATEGMAATLLAVTNPGDEVIILEPAFTIYGPDVVLSGGKPVYVELSLPNFRIERQLLAAAWSPRTKAIIINSPHNPTGRVFDQDELTIVADFCQKYGLLAITDEIYDEILFDGLTLPRLWNISGMRERTIVINGFSKTYSVTGWRLGYIAAPDYLTKGIRIAHNYLTISAAAPLQQAAVEAVHFPETYYQELKRDYQARRDLLLEGLEKLNIPCSIPQGGYFLLADFSSIGWTDDVAFAKRLIETVGVAAIPLSGFYHTPPSNGQIFLRFAFCKKTETLQTALQRLQNIKLMETNDRGMVYA</sequence>
<dbReference type="GO" id="GO:0030170">
    <property type="term" value="F:pyridoxal phosphate binding"/>
    <property type="evidence" value="ECO:0007669"/>
    <property type="project" value="InterPro"/>
</dbReference>
<name>A0A517DQB5_9FIRM</name>
<proteinExistence type="inferred from homology"/>
<dbReference type="EMBL" id="CP036259">
    <property type="protein sequence ID" value="QDR79517.1"/>
    <property type="molecule type" value="Genomic_DNA"/>
</dbReference>
<evidence type="ECO:0000256" key="3">
    <source>
        <dbReference type="ARBA" id="ARBA00022576"/>
    </source>
</evidence>
<accession>A0A517DQB5</accession>
<dbReference type="SUPFAM" id="SSF53383">
    <property type="entry name" value="PLP-dependent transferases"/>
    <property type="match status" value="1"/>
</dbReference>
<dbReference type="PANTHER" id="PTHR43807:SF20">
    <property type="entry name" value="FI04487P"/>
    <property type="match status" value="1"/>
</dbReference>
<evidence type="ECO:0000259" key="7">
    <source>
        <dbReference type="Pfam" id="PF00155"/>
    </source>
</evidence>
<dbReference type="InterPro" id="IPR015421">
    <property type="entry name" value="PyrdxlP-dep_Trfase_major"/>
</dbReference>
<dbReference type="Pfam" id="PF00155">
    <property type="entry name" value="Aminotran_1_2"/>
    <property type="match status" value="1"/>
</dbReference>
<dbReference type="InterPro" id="IPR004838">
    <property type="entry name" value="NHTrfase_class1_PyrdxlP-BS"/>
</dbReference>
<dbReference type="Gene3D" id="3.90.1150.10">
    <property type="entry name" value="Aspartate Aminotransferase, domain 1"/>
    <property type="match status" value="1"/>
</dbReference>
<gene>
    <name evidence="8" type="primary">dapC</name>
    <name evidence="8" type="ORF">SPTER_07920</name>
</gene>
<evidence type="ECO:0000313" key="9">
    <source>
        <dbReference type="Proteomes" id="UP000320776"/>
    </source>
</evidence>
<dbReference type="InterPro" id="IPR015422">
    <property type="entry name" value="PyrdxlP-dep_Trfase_small"/>
</dbReference>
<feature type="domain" description="Aminotransferase class I/classII large" evidence="7">
    <location>
        <begin position="70"/>
        <end position="421"/>
    </location>
</feature>
<dbReference type="EC" id="2.6.1.-" evidence="6"/>
<dbReference type="GO" id="GO:0016212">
    <property type="term" value="F:kynurenine-oxoglutarate transaminase activity"/>
    <property type="evidence" value="ECO:0007669"/>
    <property type="project" value="TreeGrafter"/>
</dbReference>
<dbReference type="KEGG" id="sted:SPTER_07920"/>
<evidence type="ECO:0000313" key="8">
    <source>
        <dbReference type="EMBL" id="QDR79517.1"/>
    </source>
</evidence>
<comment type="cofactor">
    <cofactor evidence="1 6">
        <name>pyridoxal 5'-phosphate</name>
        <dbReference type="ChEBI" id="CHEBI:597326"/>
    </cofactor>
</comment>
<dbReference type="Proteomes" id="UP000320776">
    <property type="component" value="Chromosome"/>
</dbReference>
<dbReference type="InterPro" id="IPR004839">
    <property type="entry name" value="Aminotransferase_I/II_large"/>
</dbReference>
<dbReference type="FunFam" id="3.40.640.10:FF:000033">
    <property type="entry name" value="Aspartate aminotransferase"/>
    <property type="match status" value="1"/>
</dbReference>
<keyword evidence="5" id="KW-0663">Pyridoxal phosphate</keyword>
<evidence type="ECO:0000256" key="6">
    <source>
        <dbReference type="RuleBase" id="RU000481"/>
    </source>
</evidence>
<organism evidence="8 9">
    <name type="scientific">Sporomusa termitida</name>
    <dbReference type="NCBI Taxonomy" id="2377"/>
    <lineage>
        <taxon>Bacteria</taxon>
        <taxon>Bacillati</taxon>
        <taxon>Bacillota</taxon>
        <taxon>Negativicutes</taxon>
        <taxon>Selenomonadales</taxon>
        <taxon>Sporomusaceae</taxon>
        <taxon>Sporomusa</taxon>
    </lineage>
</organism>
<protein>
    <recommendedName>
        <fullName evidence="6">Aminotransferase</fullName>
        <ecNumber evidence="6">2.6.1.-</ecNumber>
    </recommendedName>
</protein>
<dbReference type="Gene3D" id="3.40.640.10">
    <property type="entry name" value="Type I PLP-dependent aspartate aminotransferase-like (Major domain)"/>
    <property type="match status" value="1"/>
</dbReference>
<keyword evidence="4 6" id="KW-0808">Transferase</keyword>
<keyword evidence="9" id="KW-1185">Reference proteome</keyword>
<dbReference type="InterPro" id="IPR051326">
    <property type="entry name" value="Kynurenine-oxoglutarate_AT"/>
</dbReference>
<evidence type="ECO:0000256" key="4">
    <source>
        <dbReference type="ARBA" id="ARBA00022679"/>
    </source>
</evidence>
<reference evidence="8 9" key="1">
    <citation type="submission" date="2019-02" db="EMBL/GenBank/DDBJ databases">
        <title>Closed genome of Sporomusa termitida DSM 4440.</title>
        <authorList>
            <person name="Poehlein A."/>
            <person name="Daniel R."/>
        </authorList>
    </citation>
    <scope>NUCLEOTIDE SEQUENCE [LARGE SCALE GENOMIC DNA]</scope>
    <source>
        <strain evidence="8 9">DSM 4440</strain>
    </source>
</reference>
<comment type="similarity">
    <text evidence="2 6">Belongs to the class-I pyridoxal-phosphate-dependent aminotransferase family.</text>
</comment>
<keyword evidence="3 6" id="KW-0032">Aminotransferase</keyword>
<evidence type="ECO:0000256" key="2">
    <source>
        <dbReference type="ARBA" id="ARBA00007441"/>
    </source>
</evidence>
<evidence type="ECO:0000256" key="1">
    <source>
        <dbReference type="ARBA" id="ARBA00001933"/>
    </source>
</evidence>
<dbReference type="AlphaFoldDB" id="A0A517DQB5"/>
<dbReference type="PANTHER" id="PTHR43807">
    <property type="entry name" value="FI04487P"/>
    <property type="match status" value="1"/>
</dbReference>
<evidence type="ECO:0000256" key="5">
    <source>
        <dbReference type="ARBA" id="ARBA00022898"/>
    </source>
</evidence>
<dbReference type="GO" id="GO:0005737">
    <property type="term" value="C:cytoplasm"/>
    <property type="evidence" value="ECO:0007669"/>
    <property type="project" value="TreeGrafter"/>
</dbReference>
<dbReference type="CDD" id="cd00609">
    <property type="entry name" value="AAT_like"/>
    <property type="match status" value="1"/>
</dbReference>
<dbReference type="InterPro" id="IPR015424">
    <property type="entry name" value="PyrdxlP-dep_Trfase"/>
</dbReference>
<dbReference type="PROSITE" id="PS00105">
    <property type="entry name" value="AA_TRANSFER_CLASS_1"/>
    <property type="match status" value="1"/>
</dbReference>